<evidence type="ECO:0000256" key="1">
    <source>
        <dbReference type="ARBA" id="ARBA00022722"/>
    </source>
</evidence>
<evidence type="ECO:0000259" key="4">
    <source>
        <dbReference type="SMART" id="SM00479"/>
    </source>
</evidence>
<evidence type="ECO:0000313" key="5">
    <source>
        <dbReference type="EMBL" id="TWI59808.1"/>
    </source>
</evidence>
<dbReference type="PANTHER" id="PTHR30231:SF41">
    <property type="entry name" value="DNA POLYMERASE III SUBUNIT EPSILON"/>
    <property type="match status" value="1"/>
</dbReference>
<evidence type="ECO:0000256" key="2">
    <source>
        <dbReference type="ARBA" id="ARBA00022801"/>
    </source>
</evidence>
<dbReference type="InterPro" id="IPR013520">
    <property type="entry name" value="Ribonucl_H"/>
</dbReference>
<feature type="domain" description="Exonuclease" evidence="4">
    <location>
        <begin position="25"/>
        <end position="196"/>
    </location>
</feature>
<dbReference type="Proteomes" id="UP000315711">
    <property type="component" value="Unassembled WGS sequence"/>
</dbReference>
<proteinExistence type="predicted"/>
<dbReference type="GO" id="GO:0045004">
    <property type="term" value="P:DNA replication proofreading"/>
    <property type="evidence" value="ECO:0007669"/>
    <property type="project" value="TreeGrafter"/>
</dbReference>
<comment type="caution">
    <text evidence="5">The sequence shown here is derived from an EMBL/GenBank/DDBJ whole genome shotgun (WGS) entry which is preliminary data.</text>
</comment>
<keyword evidence="2" id="KW-0378">Hydrolase</keyword>
<dbReference type="Pfam" id="PF00929">
    <property type="entry name" value="RNase_T"/>
    <property type="match status" value="1"/>
</dbReference>
<dbReference type="AlphaFoldDB" id="A0A562QSR1"/>
<dbReference type="CDD" id="cd06127">
    <property type="entry name" value="DEDDh"/>
    <property type="match status" value="1"/>
</dbReference>
<reference evidence="5 6" key="1">
    <citation type="journal article" date="2015" name="Stand. Genomic Sci.">
        <title>Genomic Encyclopedia of Bacterial and Archaeal Type Strains, Phase III: the genomes of soil and plant-associated and newly described type strains.</title>
        <authorList>
            <person name="Whitman W.B."/>
            <person name="Woyke T."/>
            <person name="Klenk H.P."/>
            <person name="Zhou Y."/>
            <person name="Lilburn T.G."/>
            <person name="Beck B.J."/>
            <person name="De Vos P."/>
            <person name="Vandamme P."/>
            <person name="Eisen J.A."/>
            <person name="Garrity G."/>
            <person name="Hugenholtz P."/>
            <person name="Kyrpides N.C."/>
        </authorList>
    </citation>
    <scope>NUCLEOTIDE SEQUENCE [LARGE SCALE GENOMIC DNA]</scope>
    <source>
        <strain evidence="5 6">CGMCC 1.10116</strain>
    </source>
</reference>
<organism evidence="5 6">
    <name type="scientific">Halalkalibacter nanhaiisediminis</name>
    <dbReference type="NCBI Taxonomy" id="688079"/>
    <lineage>
        <taxon>Bacteria</taxon>
        <taxon>Bacillati</taxon>
        <taxon>Bacillota</taxon>
        <taxon>Bacilli</taxon>
        <taxon>Bacillales</taxon>
        <taxon>Bacillaceae</taxon>
        <taxon>Halalkalibacter</taxon>
    </lineage>
</organism>
<dbReference type="EMBL" id="VLKZ01000001">
    <property type="protein sequence ID" value="TWI59808.1"/>
    <property type="molecule type" value="Genomic_DNA"/>
</dbReference>
<dbReference type="SUPFAM" id="SSF53098">
    <property type="entry name" value="Ribonuclease H-like"/>
    <property type="match status" value="1"/>
</dbReference>
<gene>
    <name evidence="5" type="ORF">IQ10_00229</name>
</gene>
<dbReference type="GO" id="GO:0003676">
    <property type="term" value="F:nucleic acid binding"/>
    <property type="evidence" value="ECO:0007669"/>
    <property type="project" value="InterPro"/>
</dbReference>
<evidence type="ECO:0000256" key="3">
    <source>
        <dbReference type="ARBA" id="ARBA00022839"/>
    </source>
</evidence>
<keyword evidence="6" id="KW-1185">Reference proteome</keyword>
<accession>A0A562QSR1</accession>
<dbReference type="PANTHER" id="PTHR30231">
    <property type="entry name" value="DNA POLYMERASE III SUBUNIT EPSILON"/>
    <property type="match status" value="1"/>
</dbReference>
<dbReference type="SMART" id="SM00479">
    <property type="entry name" value="EXOIII"/>
    <property type="match status" value="1"/>
</dbReference>
<dbReference type="InterPro" id="IPR036397">
    <property type="entry name" value="RNaseH_sf"/>
</dbReference>
<protein>
    <submittedName>
        <fullName evidence="5">DNA polymerase-3 subunit epsilon</fullName>
    </submittedName>
</protein>
<sequence length="218" mass="25184">MFWKKPLLPHFVKEYPLNTPLKDLTFTVFDTETTGFAVGSKDRLIEIAAVHVRQLEVTEETFRLYVNPEREIPTEITELTSISRETIEDAPNSLEAIKAFLAFNEQGDSGIWVGHYISFDVMVLKKGAQRHQHRIELPICVDTLDLIGFINPSKHMFDLEKYASQFGTRMYERHQALGDALTTAHLFCELLYLLEQRGKRTFADLIEISEMNSRTIQF</sequence>
<evidence type="ECO:0000313" key="6">
    <source>
        <dbReference type="Proteomes" id="UP000315711"/>
    </source>
</evidence>
<dbReference type="Gene3D" id="3.30.420.10">
    <property type="entry name" value="Ribonuclease H-like superfamily/Ribonuclease H"/>
    <property type="match status" value="1"/>
</dbReference>
<name>A0A562QSR1_9BACI</name>
<keyword evidence="3" id="KW-0269">Exonuclease</keyword>
<keyword evidence="1" id="KW-0540">Nuclease</keyword>
<dbReference type="FunFam" id="3.30.420.10:FF:000045">
    <property type="entry name" value="3'-5' exonuclease DinG"/>
    <property type="match status" value="1"/>
</dbReference>
<dbReference type="GO" id="GO:0005829">
    <property type="term" value="C:cytosol"/>
    <property type="evidence" value="ECO:0007669"/>
    <property type="project" value="TreeGrafter"/>
</dbReference>
<dbReference type="InterPro" id="IPR012337">
    <property type="entry name" value="RNaseH-like_sf"/>
</dbReference>
<dbReference type="RefSeq" id="WP_367613644.1">
    <property type="nucleotide sequence ID" value="NZ_VLKZ01000001.1"/>
</dbReference>
<dbReference type="GO" id="GO:0008408">
    <property type="term" value="F:3'-5' exonuclease activity"/>
    <property type="evidence" value="ECO:0007669"/>
    <property type="project" value="TreeGrafter"/>
</dbReference>